<dbReference type="Proteomes" id="UP001066276">
    <property type="component" value="Chromosome 4_2"/>
</dbReference>
<evidence type="ECO:0000313" key="2">
    <source>
        <dbReference type="Proteomes" id="UP001066276"/>
    </source>
</evidence>
<dbReference type="AlphaFoldDB" id="A0AAV7SCQ7"/>
<evidence type="ECO:0000313" key="1">
    <source>
        <dbReference type="EMBL" id="KAJ1161782.1"/>
    </source>
</evidence>
<reference evidence="1" key="1">
    <citation type="journal article" date="2022" name="bioRxiv">
        <title>Sequencing and chromosome-scale assembly of the giantPleurodeles waltlgenome.</title>
        <authorList>
            <person name="Brown T."/>
            <person name="Elewa A."/>
            <person name="Iarovenko S."/>
            <person name="Subramanian E."/>
            <person name="Araus A.J."/>
            <person name="Petzold A."/>
            <person name="Susuki M."/>
            <person name="Suzuki K.-i.T."/>
            <person name="Hayashi T."/>
            <person name="Toyoda A."/>
            <person name="Oliveira C."/>
            <person name="Osipova E."/>
            <person name="Leigh N.D."/>
            <person name="Simon A."/>
            <person name="Yun M.H."/>
        </authorList>
    </citation>
    <scope>NUCLEOTIDE SEQUENCE</scope>
    <source>
        <strain evidence="1">20211129_DDA</strain>
        <tissue evidence="1">Liver</tissue>
    </source>
</reference>
<name>A0AAV7SCQ7_PLEWA</name>
<dbReference type="EMBL" id="JANPWB010000008">
    <property type="protein sequence ID" value="KAJ1161782.1"/>
    <property type="molecule type" value="Genomic_DNA"/>
</dbReference>
<gene>
    <name evidence="1" type="ORF">NDU88_002263</name>
</gene>
<accession>A0AAV7SCQ7</accession>
<organism evidence="1 2">
    <name type="scientific">Pleurodeles waltl</name>
    <name type="common">Iberian ribbed newt</name>
    <dbReference type="NCBI Taxonomy" id="8319"/>
    <lineage>
        <taxon>Eukaryota</taxon>
        <taxon>Metazoa</taxon>
        <taxon>Chordata</taxon>
        <taxon>Craniata</taxon>
        <taxon>Vertebrata</taxon>
        <taxon>Euteleostomi</taxon>
        <taxon>Amphibia</taxon>
        <taxon>Batrachia</taxon>
        <taxon>Caudata</taxon>
        <taxon>Salamandroidea</taxon>
        <taxon>Salamandridae</taxon>
        <taxon>Pleurodelinae</taxon>
        <taxon>Pleurodeles</taxon>
    </lineage>
</organism>
<comment type="caution">
    <text evidence="1">The sequence shown here is derived from an EMBL/GenBank/DDBJ whole genome shotgun (WGS) entry which is preliminary data.</text>
</comment>
<protein>
    <submittedName>
        <fullName evidence="1">Uncharacterized protein</fullName>
    </submittedName>
</protein>
<proteinExistence type="predicted"/>
<keyword evidence="2" id="KW-1185">Reference proteome</keyword>
<sequence>MGDPVGWGAFEEASFLPALTTTFLVSRWTGRPPIRPPQCPDGNRCGPRAGWQPARAAAVELEPVGDPGALSIAHFSLGYCKERSRYRLHFFVPWGHQAHRASEVLWNNECMGHGDDSPQQRALKAL</sequence>